<gene>
    <name evidence="2" type="ORF">H5410_022105</name>
</gene>
<sequence length="115" mass="12688">MEPPEIHRLVGRPKHKRKRENDEARKMEGVWSTSRKGLKMTCGHCSATCHNQRRCPMIKPTSPKCALSTPQASKESSSVFMPIPGFIASSSQQSSQPVGPSNSKIIGEKTTRPSK</sequence>
<reference evidence="2 3" key="1">
    <citation type="submission" date="2020-09" db="EMBL/GenBank/DDBJ databases">
        <title>De no assembly of potato wild relative species, Solanum commersonii.</title>
        <authorList>
            <person name="Cho K."/>
        </authorList>
    </citation>
    <scope>NUCLEOTIDE SEQUENCE [LARGE SCALE GENOMIC DNA]</scope>
    <source>
        <strain evidence="2">LZ3.2</strain>
        <tissue evidence="2">Leaf</tissue>
    </source>
</reference>
<protein>
    <submittedName>
        <fullName evidence="2">Uncharacterized protein</fullName>
    </submittedName>
</protein>
<proteinExistence type="predicted"/>
<dbReference type="AlphaFoldDB" id="A0A9J5ZG72"/>
<accession>A0A9J5ZG72</accession>
<feature type="compositionally biased region" description="Polar residues" evidence="1">
    <location>
        <begin position="68"/>
        <end position="79"/>
    </location>
</feature>
<feature type="region of interest" description="Disordered" evidence="1">
    <location>
        <begin position="56"/>
        <end position="115"/>
    </location>
</feature>
<feature type="region of interest" description="Disordered" evidence="1">
    <location>
        <begin position="1"/>
        <end position="32"/>
    </location>
</feature>
<evidence type="ECO:0000313" key="3">
    <source>
        <dbReference type="Proteomes" id="UP000824120"/>
    </source>
</evidence>
<feature type="compositionally biased region" description="Basic and acidic residues" evidence="1">
    <location>
        <begin position="106"/>
        <end position="115"/>
    </location>
</feature>
<evidence type="ECO:0000256" key="1">
    <source>
        <dbReference type="SAM" id="MobiDB-lite"/>
    </source>
</evidence>
<organism evidence="2 3">
    <name type="scientific">Solanum commersonii</name>
    <name type="common">Commerson's wild potato</name>
    <name type="synonym">Commerson's nightshade</name>
    <dbReference type="NCBI Taxonomy" id="4109"/>
    <lineage>
        <taxon>Eukaryota</taxon>
        <taxon>Viridiplantae</taxon>
        <taxon>Streptophyta</taxon>
        <taxon>Embryophyta</taxon>
        <taxon>Tracheophyta</taxon>
        <taxon>Spermatophyta</taxon>
        <taxon>Magnoliopsida</taxon>
        <taxon>eudicotyledons</taxon>
        <taxon>Gunneridae</taxon>
        <taxon>Pentapetalae</taxon>
        <taxon>asterids</taxon>
        <taxon>lamiids</taxon>
        <taxon>Solanales</taxon>
        <taxon>Solanaceae</taxon>
        <taxon>Solanoideae</taxon>
        <taxon>Solaneae</taxon>
        <taxon>Solanum</taxon>
    </lineage>
</organism>
<evidence type="ECO:0000313" key="2">
    <source>
        <dbReference type="EMBL" id="KAG5610824.1"/>
    </source>
</evidence>
<comment type="caution">
    <text evidence="2">The sequence shown here is derived from an EMBL/GenBank/DDBJ whole genome shotgun (WGS) entry which is preliminary data.</text>
</comment>
<feature type="compositionally biased region" description="Basic residues" evidence="1">
    <location>
        <begin position="9"/>
        <end position="18"/>
    </location>
</feature>
<dbReference type="OrthoDB" id="1305833at2759"/>
<keyword evidence="3" id="KW-1185">Reference proteome</keyword>
<feature type="compositionally biased region" description="Basic and acidic residues" evidence="1">
    <location>
        <begin position="19"/>
        <end position="28"/>
    </location>
</feature>
<name>A0A9J5ZG72_SOLCO</name>
<dbReference type="Proteomes" id="UP000824120">
    <property type="component" value="Chromosome 4"/>
</dbReference>
<dbReference type="EMBL" id="JACXVP010000004">
    <property type="protein sequence ID" value="KAG5610824.1"/>
    <property type="molecule type" value="Genomic_DNA"/>
</dbReference>